<organism evidence="1">
    <name type="scientific">Rhizophora mucronata</name>
    <name type="common">Asiatic mangrove</name>
    <dbReference type="NCBI Taxonomy" id="61149"/>
    <lineage>
        <taxon>Eukaryota</taxon>
        <taxon>Viridiplantae</taxon>
        <taxon>Streptophyta</taxon>
        <taxon>Embryophyta</taxon>
        <taxon>Tracheophyta</taxon>
        <taxon>Spermatophyta</taxon>
        <taxon>Magnoliopsida</taxon>
        <taxon>eudicotyledons</taxon>
        <taxon>Gunneridae</taxon>
        <taxon>Pentapetalae</taxon>
        <taxon>rosids</taxon>
        <taxon>fabids</taxon>
        <taxon>Malpighiales</taxon>
        <taxon>Rhizophoraceae</taxon>
        <taxon>Rhizophora</taxon>
    </lineage>
</organism>
<sequence>MKDCYGSKPPHKISWNVGYDKARINLVLKSCMSIYFNASALA</sequence>
<name>A0A2P2JH79_RHIMU</name>
<evidence type="ECO:0000313" key="1">
    <source>
        <dbReference type="EMBL" id="MBW92837.1"/>
    </source>
</evidence>
<dbReference type="EMBL" id="GGEC01012354">
    <property type="protein sequence ID" value="MBW92837.1"/>
    <property type="molecule type" value="Transcribed_RNA"/>
</dbReference>
<dbReference type="EMBL" id="GGEC01012353">
    <property type="protein sequence ID" value="MBW92836.1"/>
    <property type="molecule type" value="Transcribed_RNA"/>
</dbReference>
<reference evidence="1" key="1">
    <citation type="submission" date="2018-02" db="EMBL/GenBank/DDBJ databases">
        <title>Rhizophora mucronata_Transcriptome.</title>
        <authorList>
            <person name="Meera S.P."/>
            <person name="Sreeshan A."/>
            <person name="Augustine A."/>
        </authorList>
    </citation>
    <scope>NUCLEOTIDE SEQUENCE</scope>
    <source>
        <tissue evidence="1">Leaf</tissue>
    </source>
</reference>
<dbReference type="AlphaFoldDB" id="A0A2P2JH79"/>
<protein>
    <submittedName>
        <fullName evidence="1">Protein ENHANCED DISEASE RESISTANCE 2-like isoform X3</fullName>
    </submittedName>
</protein>
<proteinExistence type="predicted"/>
<accession>A0A2P2JH79</accession>